<feature type="domain" description="Fumarylacetoacetase-like C-terminal" evidence="5">
    <location>
        <begin position="54"/>
        <end position="251"/>
    </location>
</feature>
<evidence type="ECO:0000259" key="5">
    <source>
        <dbReference type="Pfam" id="PF01557"/>
    </source>
</evidence>
<keyword evidence="8" id="KW-1185">Reference proteome</keyword>
<dbReference type="AlphaFoldDB" id="A0A162SS38"/>
<dbReference type="KEGG" id="hyl:LPB072_01780"/>
<dbReference type="EMBL" id="LVWD01000037">
    <property type="protein sequence ID" value="OAD39869.1"/>
    <property type="molecule type" value="Genomic_DNA"/>
</dbReference>
<dbReference type="GO" id="GO:0018800">
    <property type="term" value="F:5-oxopent-3-ene-1,2,5-tricarboxylate decarboxylase activity"/>
    <property type="evidence" value="ECO:0007669"/>
    <property type="project" value="InterPro"/>
</dbReference>
<keyword evidence="3" id="KW-0479">Metal-binding</keyword>
<evidence type="ECO:0000313" key="6">
    <source>
        <dbReference type="EMBL" id="AOW11776.1"/>
    </source>
</evidence>
<dbReference type="OrthoDB" id="8582489at2"/>
<comment type="cofactor">
    <cofactor evidence="1">
        <name>Mg(2+)</name>
        <dbReference type="ChEBI" id="CHEBI:18420"/>
    </cofactor>
</comment>
<dbReference type="STRING" id="1763535.LPB072_01780"/>
<comment type="similarity">
    <text evidence="2">Belongs to the FAH family.</text>
</comment>
<dbReference type="PANTHER" id="PTHR11820:SF114">
    <property type="entry name" value="4-HYDROXYPHENYLACETATE CATABOLISM PROTEIN"/>
    <property type="match status" value="1"/>
</dbReference>
<evidence type="ECO:0000313" key="9">
    <source>
        <dbReference type="Proteomes" id="UP000185680"/>
    </source>
</evidence>
<dbReference type="GO" id="GO:1901023">
    <property type="term" value="P:4-hydroxyphenylacetate catabolic process"/>
    <property type="evidence" value="ECO:0007669"/>
    <property type="project" value="InterPro"/>
</dbReference>
<dbReference type="Gene3D" id="3.90.850.10">
    <property type="entry name" value="Fumarylacetoacetase-like, C-terminal domain"/>
    <property type="match status" value="1"/>
</dbReference>
<organism evidence="6 9">
    <name type="scientific">Hydrogenophaga crassostreae</name>
    <dbReference type="NCBI Taxonomy" id="1763535"/>
    <lineage>
        <taxon>Bacteria</taxon>
        <taxon>Pseudomonadati</taxon>
        <taxon>Pseudomonadota</taxon>
        <taxon>Betaproteobacteria</taxon>
        <taxon>Burkholderiales</taxon>
        <taxon>Comamonadaceae</taxon>
        <taxon>Hydrogenophaga</taxon>
    </lineage>
</organism>
<dbReference type="InterPro" id="IPR012684">
    <property type="entry name" value="HPA_isomer/decarb_C"/>
</dbReference>
<dbReference type="NCBIfam" id="TIGR02303">
    <property type="entry name" value="HpaG-C-term"/>
    <property type="match status" value="1"/>
</dbReference>
<sequence>MKHARIAWAGAVHDAVEKEGQLELLTPAFAGRRVGFDDVVWLPPLAPLPRPRTILALGLNYADHAKELEFKPPVEPLAFLKGEASLIGHRAFTVRPNGVKFMHYECELAVVIGREARCVKKDDALDFVGGYTVANDYAIRDYLENWYRPNLRVKNRDTCTPIGPWLVDAADVPDPQTLALRTTVNGKLTQQGNTQDMIFDVPTLIEYFSAFMTLMPGDLILTGTPDGVVDCQPGDVIVTEIDGIGALTNTITQEQTGSDSDSGK</sequence>
<dbReference type="Proteomes" id="UP000185680">
    <property type="component" value="Chromosome"/>
</dbReference>
<dbReference type="Pfam" id="PF01557">
    <property type="entry name" value="FAA_hydrolase"/>
    <property type="match status" value="1"/>
</dbReference>
<dbReference type="RefSeq" id="WP_066095340.1">
    <property type="nucleotide sequence ID" value="NZ_CP017476.1"/>
</dbReference>
<evidence type="ECO:0000256" key="4">
    <source>
        <dbReference type="ARBA" id="ARBA00022801"/>
    </source>
</evidence>
<dbReference type="SUPFAM" id="SSF56529">
    <property type="entry name" value="FAH"/>
    <property type="match status" value="1"/>
</dbReference>
<accession>A0A162SS38</accession>
<protein>
    <submittedName>
        <fullName evidence="6">2-hydroxyhepta-2,4-diene-1,7-dioate isomerase</fullName>
    </submittedName>
</protein>
<keyword evidence="4" id="KW-0378">Hydrolase</keyword>
<dbReference type="EMBL" id="CP017476">
    <property type="protein sequence ID" value="AOW11776.1"/>
    <property type="molecule type" value="Genomic_DNA"/>
</dbReference>
<evidence type="ECO:0000256" key="1">
    <source>
        <dbReference type="ARBA" id="ARBA00001946"/>
    </source>
</evidence>
<dbReference type="InterPro" id="IPR011234">
    <property type="entry name" value="Fumarylacetoacetase-like_C"/>
</dbReference>
<name>A0A162SS38_9BURK</name>
<dbReference type="Proteomes" id="UP000185657">
    <property type="component" value="Unassembled WGS sequence"/>
</dbReference>
<evidence type="ECO:0000256" key="3">
    <source>
        <dbReference type="ARBA" id="ARBA00022723"/>
    </source>
</evidence>
<gene>
    <name evidence="6" type="ORF">LPB072_01780</name>
    <name evidence="7" type="ORF">LPB72_20040</name>
</gene>
<dbReference type="PANTHER" id="PTHR11820">
    <property type="entry name" value="ACYLPYRUVASE"/>
    <property type="match status" value="1"/>
</dbReference>
<evidence type="ECO:0000313" key="7">
    <source>
        <dbReference type="EMBL" id="OAD39869.1"/>
    </source>
</evidence>
<evidence type="ECO:0000313" key="8">
    <source>
        <dbReference type="Proteomes" id="UP000185657"/>
    </source>
</evidence>
<dbReference type="GO" id="GO:0016787">
    <property type="term" value="F:hydrolase activity"/>
    <property type="evidence" value="ECO:0007669"/>
    <property type="project" value="UniProtKB-KW"/>
</dbReference>
<proteinExistence type="inferred from homology"/>
<dbReference type="GO" id="GO:0046872">
    <property type="term" value="F:metal ion binding"/>
    <property type="evidence" value="ECO:0007669"/>
    <property type="project" value="UniProtKB-KW"/>
</dbReference>
<reference evidence="7 8" key="1">
    <citation type="submission" date="2016-02" db="EMBL/GenBank/DDBJ databases">
        <title>Draft genome sequence of Hydrogenophaga sp. LPB0072.</title>
        <authorList>
            <person name="Shin S.-K."/>
            <person name="Yi H."/>
        </authorList>
    </citation>
    <scope>NUCLEOTIDE SEQUENCE [LARGE SCALE GENOMIC DNA]</scope>
    <source>
        <strain evidence="7 8">LPB0072</strain>
    </source>
</reference>
<keyword evidence="6" id="KW-0413">Isomerase</keyword>
<evidence type="ECO:0000256" key="2">
    <source>
        <dbReference type="ARBA" id="ARBA00010211"/>
    </source>
</evidence>
<reference evidence="6 9" key="2">
    <citation type="submission" date="2016-10" db="EMBL/GenBank/DDBJ databases">
        <title>Hydorgenophaga sp. LPB0072 isolated from gastropod.</title>
        <authorList>
            <person name="Kim E."/>
            <person name="Yi H."/>
        </authorList>
    </citation>
    <scope>NUCLEOTIDE SEQUENCE [LARGE SCALE GENOMIC DNA]</scope>
    <source>
        <strain evidence="6 9">LPB0072</strain>
    </source>
</reference>
<dbReference type="GO" id="GO:0008704">
    <property type="term" value="F:5-carboxymethyl-2-hydroxymuconate delta-isomerase activity"/>
    <property type="evidence" value="ECO:0007669"/>
    <property type="project" value="InterPro"/>
</dbReference>
<dbReference type="FunFam" id="3.90.850.10:FF:000002">
    <property type="entry name" value="2-hydroxyhepta-2,4-diene-1,7-dioate isomerase"/>
    <property type="match status" value="1"/>
</dbReference>
<dbReference type="InterPro" id="IPR036663">
    <property type="entry name" value="Fumarylacetoacetase_C_sf"/>
</dbReference>